<sequence>MLDRLQGLDLDHCLLVMRSLAKFHAASVVLHEEDPDSMKEYGVSVFTEPCVYDNWKNFCCGMTKTLVEELKTWPEEWHKYATKLHGMQDSLIDLVGETTRRNENGLNVLVHGDFWLNNIMFKRHSNSIRFLDFQLTIFASPAIDLHLFICSSLTHDVRMHHVDTLLQEYHSTLCNTLIALGYTQPLITLEELHEEFDRKVMYGVWSTICAAPCMLSRPDCGFELDDALERGVTPGPTMFTDDYKKVVKWMLPVLERQGAFDENEYPVMKMSSAPPPWSDKKMLELWLQPHYGQTTVTGCDVQIADGKGDNYLSVMNRIVVRTEGGDSHSLIIKRRLQDGEFAGAIAETTIYRKEQSMYDRTLPRMSAILEKALPV</sequence>
<accession>A0A067RC88</accession>
<name>A0A067RC88_ZOONE</name>
<gene>
    <name evidence="2" type="ORF">L798_02960</name>
</gene>
<feature type="domain" description="CHK kinase-like" evidence="1">
    <location>
        <begin position="1"/>
        <end position="179"/>
    </location>
</feature>
<dbReference type="Proteomes" id="UP000027135">
    <property type="component" value="Unassembled WGS sequence"/>
</dbReference>
<evidence type="ECO:0000313" key="2">
    <source>
        <dbReference type="EMBL" id="KDR21496.1"/>
    </source>
</evidence>
<dbReference type="Gene3D" id="3.90.1200.10">
    <property type="match status" value="1"/>
</dbReference>
<dbReference type="SUPFAM" id="SSF56112">
    <property type="entry name" value="Protein kinase-like (PK-like)"/>
    <property type="match status" value="1"/>
</dbReference>
<dbReference type="eggNOG" id="ENOG502SGND">
    <property type="taxonomic scope" value="Eukaryota"/>
</dbReference>
<dbReference type="EMBL" id="KK852550">
    <property type="protein sequence ID" value="KDR21496.1"/>
    <property type="molecule type" value="Genomic_DNA"/>
</dbReference>
<evidence type="ECO:0000259" key="1">
    <source>
        <dbReference type="SMART" id="SM00587"/>
    </source>
</evidence>
<dbReference type="InterPro" id="IPR015897">
    <property type="entry name" value="CHK_kinase-like"/>
</dbReference>
<dbReference type="InterPro" id="IPR004119">
    <property type="entry name" value="EcKL"/>
</dbReference>
<proteinExistence type="predicted"/>
<dbReference type="InterPro" id="IPR011009">
    <property type="entry name" value="Kinase-like_dom_sf"/>
</dbReference>
<dbReference type="InParanoid" id="A0A067RC88"/>
<dbReference type="OMA" id="MHANAIC"/>
<organism evidence="2 3">
    <name type="scientific">Zootermopsis nevadensis</name>
    <name type="common">Dampwood termite</name>
    <dbReference type="NCBI Taxonomy" id="136037"/>
    <lineage>
        <taxon>Eukaryota</taxon>
        <taxon>Metazoa</taxon>
        <taxon>Ecdysozoa</taxon>
        <taxon>Arthropoda</taxon>
        <taxon>Hexapoda</taxon>
        <taxon>Insecta</taxon>
        <taxon>Pterygota</taxon>
        <taxon>Neoptera</taxon>
        <taxon>Polyneoptera</taxon>
        <taxon>Dictyoptera</taxon>
        <taxon>Blattodea</taxon>
        <taxon>Blattoidea</taxon>
        <taxon>Termitoidae</taxon>
        <taxon>Termopsidae</taxon>
        <taxon>Zootermopsis</taxon>
    </lineage>
</organism>
<dbReference type="AlphaFoldDB" id="A0A067RC88"/>
<dbReference type="PANTHER" id="PTHR11012:SF56">
    <property type="entry name" value="CHK KINASE-LIKE DOMAIN-CONTAINING PROTEIN-RELATED"/>
    <property type="match status" value="1"/>
</dbReference>
<reference evidence="2 3" key="1">
    <citation type="journal article" date="2014" name="Nat. Commun.">
        <title>Molecular traces of alternative social organization in a termite genome.</title>
        <authorList>
            <person name="Terrapon N."/>
            <person name="Li C."/>
            <person name="Robertson H.M."/>
            <person name="Ji L."/>
            <person name="Meng X."/>
            <person name="Booth W."/>
            <person name="Chen Z."/>
            <person name="Childers C.P."/>
            <person name="Glastad K.M."/>
            <person name="Gokhale K."/>
            <person name="Gowin J."/>
            <person name="Gronenberg W."/>
            <person name="Hermansen R.A."/>
            <person name="Hu H."/>
            <person name="Hunt B.G."/>
            <person name="Huylmans A.K."/>
            <person name="Khalil S.M."/>
            <person name="Mitchell R.D."/>
            <person name="Munoz-Torres M.C."/>
            <person name="Mustard J.A."/>
            <person name="Pan H."/>
            <person name="Reese J.T."/>
            <person name="Scharf M.E."/>
            <person name="Sun F."/>
            <person name="Vogel H."/>
            <person name="Xiao J."/>
            <person name="Yang W."/>
            <person name="Yang Z."/>
            <person name="Yang Z."/>
            <person name="Zhou J."/>
            <person name="Zhu J."/>
            <person name="Brent C.S."/>
            <person name="Elsik C.G."/>
            <person name="Goodisman M.A."/>
            <person name="Liberles D.A."/>
            <person name="Roe R.M."/>
            <person name="Vargo E.L."/>
            <person name="Vilcinskas A."/>
            <person name="Wang J."/>
            <person name="Bornberg-Bauer E."/>
            <person name="Korb J."/>
            <person name="Zhang G."/>
            <person name="Liebig J."/>
        </authorList>
    </citation>
    <scope>NUCLEOTIDE SEQUENCE [LARGE SCALE GENOMIC DNA]</scope>
    <source>
        <tissue evidence="2">Whole organism</tissue>
    </source>
</reference>
<dbReference type="PANTHER" id="PTHR11012">
    <property type="entry name" value="PROTEIN KINASE-LIKE DOMAIN-CONTAINING"/>
    <property type="match status" value="1"/>
</dbReference>
<dbReference type="SMART" id="SM00587">
    <property type="entry name" value="CHK"/>
    <property type="match status" value="1"/>
</dbReference>
<dbReference type="Pfam" id="PF02958">
    <property type="entry name" value="EcKL"/>
    <property type="match status" value="2"/>
</dbReference>
<protein>
    <recommendedName>
        <fullName evidence="1">CHK kinase-like domain-containing protein</fullName>
    </recommendedName>
</protein>
<keyword evidence="3" id="KW-1185">Reference proteome</keyword>
<evidence type="ECO:0000313" key="3">
    <source>
        <dbReference type="Proteomes" id="UP000027135"/>
    </source>
</evidence>